<name>A0A401RT30_CHIPU</name>
<organism evidence="1 2">
    <name type="scientific">Chiloscyllium punctatum</name>
    <name type="common">Brownbanded bambooshark</name>
    <name type="synonym">Hemiscyllium punctatum</name>
    <dbReference type="NCBI Taxonomy" id="137246"/>
    <lineage>
        <taxon>Eukaryota</taxon>
        <taxon>Metazoa</taxon>
        <taxon>Chordata</taxon>
        <taxon>Craniata</taxon>
        <taxon>Vertebrata</taxon>
        <taxon>Chondrichthyes</taxon>
        <taxon>Elasmobranchii</taxon>
        <taxon>Galeomorphii</taxon>
        <taxon>Galeoidea</taxon>
        <taxon>Orectolobiformes</taxon>
        <taxon>Hemiscylliidae</taxon>
        <taxon>Chiloscyllium</taxon>
    </lineage>
</organism>
<protein>
    <submittedName>
        <fullName evidence="1">Uncharacterized protein</fullName>
    </submittedName>
</protein>
<accession>A0A401RT30</accession>
<evidence type="ECO:0000313" key="2">
    <source>
        <dbReference type="Proteomes" id="UP000287033"/>
    </source>
</evidence>
<evidence type="ECO:0000313" key="1">
    <source>
        <dbReference type="EMBL" id="GCC21302.1"/>
    </source>
</evidence>
<proteinExistence type="predicted"/>
<dbReference type="Proteomes" id="UP000287033">
    <property type="component" value="Unassembled WGS sequence"/>
</dbReference>
<reference evidence="1 2" key="1">
    <citation type="journal article" date="2018" name="Nat. Ecol. Evol.">
        <title>Shark genomes provide insights into elasmobranch evolution and the origin of vertebrates.</title>
        <authorList>
            <person name="Hara Y"/>
            <person name="Yamaguchi K"/>
            <person name="Onimaru K"/>
            <person name="Kadota M"/>
            <person name="Koyanagi M"/>
            <person name="Keeley SD"/>
            <person name="Tatsumi K"/>
            <person name="Tanaka K"/>
            <person name="Motone F"/>
            <person name="Kageyama Y"/>
            <person name="Nozu R"/>
            <person name="Adachi N"/>
            <person name="Nishimura O"/>
            <person name="Nakagawa R"/>
            <person name="Tanegashima C"/>
            <person name="Kiyatake I"/>
            <person name="Matsumoto R"/>
            <person name="Murakumo K"/>
            <person name="Nishida K"/>
            <person name="Terakita A"/>
            <person name="Kuratani S"/>
            <person name="Sato K"/>
            <person name="Hyodo S Kuraku.S."/>
        </authorList>
    </citation>
    <scope>NUCLEOTIDE SEQUENCE [LARGE SCALE GENOMIC DNA]</scope>
</reference>
<dbReference type="AlphaFoldDB" id="A0A401RT30"/>
<dbReference type="EMBL" id="BEZZ01002159">
    <property type="protein sequence ID" value="GCC21302.1"/>
    <property type="molecule type" value="Genomic_DNA"/>
</dbReference>
<sequence length="93" mass="9922">MMVASGTVAGLTLKFTGWEGGSVMGTPETPTVRTVLELGASSTEGGADEWVALESTRKEMSHTPTSTFIIGFSNGELERRIETAWKTSLSQLL</sequence>
<comment type="caution">
    <text evidence="1">The sequence shown here is derived from an EMBL/GenBank/DDBJ whole genome shotgun (WGS) entry which is preliminary data.</text>
</comment>
<gene>
    <name evidence="1" type="ORF">chiPu_0019769</name>
</gene>
<keyword evidence="2" id="KW-1185">Reference proteome</keyword>